<feature type="binding site" evidence="1">
    <location>
        <position position="211"/>
    </location>
    <ligand>
        <name>Zn(2+)</name>
        <dbReference type="ChEBI" id="CHEBI:29105"/>
        <note>catalytic</note>
    </ligand>
</feature>
<evidence type="ECO:0000313" key="5">
    <source>
        <dbReference type="EMBL" id="KAF0719228.1"/>
    </source>
</evidence>
<evidence type="ECO:0000259" key="4">
    <source>
        <dbReference type="PROSITE" id="PS51864"/>
    </source>
</evidence>
<dbReference type="InterPro" id="IPR006026">
    <property type="entry name" value="Peptidase_Metallo"/>
</dbReference>
<accession>A0A485K793</accession>
<feature type="domain" description="Peptidase M12A" evidence="4">
    <location>
        <begin position="89"/>
        <end position="328"/>
    </location>
</feature>
<keyword evidence="3" id="KW-0732">Signal</keyword>
<evidence type="ECO:0000313" key="7">
    <source>
        <dbReference type="Proteomes" id="UP000332933"/>
    </source>
</evidence>
<keyword evidence="1" id="KW-0862">Zinc</keyword>
<proteinExistence type="predicted"/>
<reference evidence="6 7" key="1">
    <citation type="submission" date="2019-03" db="EMBL/GenBank/DDBJ databases">
        <authorList>
            <person name="Gaulin E."/>
            <person name="Dumas B."/>
        </authorList>
    </citation>
    <scope>NUCLEOTIDE SEQUENCE [LARGE SCALE GENOMIC DNA]</scope>
    <source>
        <strain evidence="6">CBS 568.67</strain>
    </source>
</reference>
<keyword evidence="1" id="KW-0479">Metal-binding</keyword>
<dbReference type="AlphaFoldDB" id="A0A485K793"/>
<dbReference type="GO" id="GO:0008270">
    <property type="term" value="F:zinc ion binding"/>
    <property type="evidence" value="ECO:0007669"/>
    <property type="project" value="UniProtKB-UniRule"/>
</dbReference>
<name>A0A485K793_9STRA</name>
<dbReference type="SMART" id="SM00235">
    <property type="entry name" value="ZnMc"/>
    <property type="match status" value="1"/>
</dbReference>
<dbReference type="Proteomes" id="UP000332933">
    <property type="component" value="Unassembled WGS sequence"/>
</dbReference>
<dbReference type="SUPFAM" id="SSF55486">
    <property type="entry name" value="Metalloproteases ('zincins'), catalytic domain"/>
    <property type="match status" value="1"/>
</dbReference>
<dbReference type="PANTHER" id="PTHR10127">
    <property type="entry name" value="DISCOIDIN, CUB, EGF, LAMININ , AND ZINC METALLOPROTEASE DOMAIN CONTAINING"/>
    <property type="match status" value="1"/>
</dbReference>
<dbReference type="PROSITE" id="PS51864">
    <property type="entry name" value="ASTACIN"/>
    <property type="match status" value="1"/>
</dbReference>
<evidence type="ECO:0000256" key="3">
    <source>
        <dbReference type="SAM" id="SignalP"/>
    </source>
</evidence>
<dbReference type="EMBL" id="VJMH01000083">
    <property type="protein sequence ID" value="KAF0719228.1"/>
    <property type="molecule type" value="Genomic_DNA"/>
</dbReference>
<dbReference type="InterPro" id="IPR001506">
    <property type="entry name" value="Peptidase_M12A"/>
</dbReference>
<feature type="binding site" evidence="1">
    <location>
        <position position="215"/>
    </location>
    <ligand>
        <name>Zn(2+)</name>
        <dbReference type="ChEBI" id="CHEBI:29105"/>
        <note>catalytic</note>
    </ligand>
</feature>
<dbReference type="EMBL" id="CAADRA010000083">
    <property type="protein sequence ID" value="VFT78403.1"/>
    <property type="molecule type" value="Genomic_DNA"/>
</dbReference>
<evidence type="ECO:0000313" key="6">
    <source>
        <dbReference type="EMBL" id="VFT78403.1"/>
    </source>
</evidence>
<comment type="caution">
    <text evidence="1">Lacks conserved residue(s) required for the propagation of feature annotation.</text>
</comment>
<evidence type="ECO:0000256" key="2">
    <source>
        <dbReference type="SAM" id="MobiDB-lite"/>
    </source>
</evidence>
<feature type="signal peptide" evidence="3">
    <location>
        <begin position="1"/>
        <end position="16"/>
    </location>
</feature>
<feature type="active site" evidence="1">
    <location>
        <position position="212"/>
    </location>
</feature>
<feature type="region of interest" description="Disordered" evidence="2">
    <location>
        <begin position="335"/>
        <end position="397"/>
    </location>
</feature>
<dbReference type="Pfam" id="PF01400">
    <property type="entry name" value="Astacin"/>
    <property type="match status" value="1"/>
</dbReference>
<protein>
    <submittedName>
        <fullName evidence="6">Aste57867_1183 protein</fullName>
    </submittedName>
</protein>
<dbReference type="OrthoDB" id="431034at2759"/>
<dbReference type="GO" id="GO:0004222">
    <property type="term" value="F:metalloendopeptidase activity"/>
    <property type="evidence" value="ECO:0007669"/>
    <property type="project" value="UniProtKB-UniRule"/>
</dbReference>
<evidence type="ECO:0000256" key="1">
    <source>
        <dbReference type="PROSITE-ProRule" id="PRU01211"/>
    </source>
</evidence>
<keyword evidence="1" id="KW-0482">Metalloprotease</keyword>
<dbReference type="PANTHER" id="PTHR10127:SF850">
    <property type="entry name" value="METALLOENDOPEPTIDASE"/>
    <property type="match status" value="1"/>
</dbReference>
<feature type="compositionally biased region" description="Low complexity" evidence="2">
    <location>
        <begin position="343"/>
        <end position="397"/>
    </location>
</feature>
<dbReference type="InterPro" id="IPR024079">
    <property type="entry name" value="MetalloPept_cat_dom_sf"/>
</dbReference>
<reference evidence="5" key="2">
    <citation type="submission" date="2019-06" db="EMBL/GenBank/DDBJ databases">
        <title>Genomics analysis of Aphanomyces spp. identifies a new class of oomycete effector associated with host adaptation.</title>
        <authorList>
            <person name="Gaulin E."/>
        </authorList>
    </citation>
    <scope>NUCLEOTIDE SEQUENCE</scope>
    <source>
        <strain evidence="5">CBS 578.67</strain>
    </source>
</reference>
<gene>
    <name evidence="6" type="primary">Aste57867_1183</name>
    <name evidence="5" type="ORF">As57867_001182</name>
    <name evidence="6" type="ORF">ASTE57867_1183</name>
</gene>
<feature type="chain" id="PRO_5033436621" evidence="3">
    <location>
        <begin position="17"/>
        <end position="413"/>
    </location>
</feature>
<keyword evidence="1" id="KW-0645">Protease</keyword>
<organism evidence="6 7">
    <name type="scientific">Aphanomyces stellatus</name>
    <dbReference type="NCBI Taxonomy" id="120398"/>
    <lineage>
        <taxon>Eukaryota</taxon>
        <taxon>Sar</taxon>
        <taxon>Stramenopiles</taxon>
        <taxon>Oomycota</taxon>
        <taxon>Saprolegniomycetes</taxon>
        <taxon>Saprolegniales</taxon>
        <taxon>Verrucalvaceae</taxon>
        <taxon>Aphanomyces</taxon>
    </lineage>
</organism>
<keyword evidence="7" id="KW-1185">Reference proteome</keyword>
<dbReference type="Gene3D" id="3.40.390.10">
    <property type="entry name" value="Collagenase (Catalytic Domain)"/>
    <property type="match status" value="1"/>
</dbReference>
<dbReference type="GO" id="GO:0006508">
    <property type="term" value="P:proteolysis"/>
    <property type="evidence" value="ECO:0007669"/>
    <property type="project" value="UniProtKB-KW"/>
</dbReference>
<feature type="binding site" evidence="1">
    <location>
        <position position="221"/>
    </location>
    <ligand>
        <name>Zn(2+)</name>
        <dbReference type="ChEBI" id="CHEBI:29105"/>
        <note>catalytic</note>
    </ligand>
</feature>
<sequence>MRTVLVFAATVAAAAATTVLVAGPGDCITPELGLGRGGQYLANGQSEYLHGSYFQRGAIFRQCRDGTLVCFEEDGMADSVATETDCRKAVVKRRLGITIDPTVVKLWPESTLCYKLDDSFPDVTLAFIRDGFDHLRSSTNNAVSFFTLDECNAHPNKAKLCGMCKDYAYIQNKGESCSATVGYQAKGAQNVMVEASHCFEKGSTGYGTFVHEMMHALGIYHEQVHPHATSIVIATEVPAGTAKDYYPKADSVSLAFDAGSVMHYAKAMCLPKPEFALLTFCKLNQGERDGCVLATRAHCDKDASKVLGQRSAMSAVDKETVVAMYGPEKRIFALKKEQDKKPANNNATTTPTNNNATTTQPPTSNNTTNTITAAPTTTKSLDKSTTPAPAKSAASSPGLGATVVVGILVMAWL</sequence>
<comment type="cofactor">
    <cofactor evidence="1">
        <name>Zn(2+)</name>
        <dbReference type="ChEBI" id="CHEBI:29105"/>
    </cofactor>
    <text evidence="1">Binds 1 zinc ion per subunit.</text>
</comment>
<keyword evidence="1" id="KW-0378">Hydrolase</keyword>